<dbReference type="AlphaFoldDB" id="A0A7W5Y803"/>
<sequence>MKHLTKILIVTQTLTLVGLGFALVAAYGPPSEDEMRRTIFYMNGRTSALVMDLDVETKKYTTCMEAVAHYDETGNTGADWAKPKSEADREAFLLGCKEALLTNKYGK</sequence>
<evidence type="ECO:0000313" key="1">
    <source>
        <dbReference type="EMBL" id="MBB3728136.1"/>
    </source>
</evidence>
<dbReference type="Proteomes" id="UP000579945">
    <property type="component" value="Unassembled WGS sequence"/>
</dbReference>
<dbReference type="EMBL" id="JACIBV010000001">
    <property type="protein sequence ID" value="MBB3728136.1"/>
    <property type="molecule type" value="Genomic_DNA"/>
</dbReference>
<dbReference type="GeneID" id="95390391"/>
<accession>A0A7W5Y803</accession>
<name>A0A7W5Y803_9ACTN</name>
<gene>
    <name evidence="1" type="ORF">FHR33_003996</name>
</gene>
<proteinExistence type="predicted"/>
<organism evidence="1 2">
    <name type="scientific">Nonomuraea dietziae</name>
    <dbReference type="NCBI Taxonomy" id="65515"/>
    <lineage>
        <taxon>Bacteria</taxon>
        <taxon>Bacillati</taxon>
        <taxon>Actinomycetota</taxon>
        <taxon>Actinomycetes</taxon>
        <taxon>Streptosporangiales</taxon>
        <taxon>Streptosporangiaceae</taxon>
        <taxon>Nonomuraea</taxon>
    </lineage>
</organism>
<reference evidence="1 2" key="1">
    <citation type="submission" date="2020-08" db="EMBL/GenBank/DDBJ databases">
        <title>Sequencing the genomes of 1000 actinobacteria strains.</title>
        <authorList>
            <person name="Klenk H.-P."/>
        </authorList>
    </citation>
    <scope>NUCLEOTIDE SEQUENCE [LARGE SCALE GENOMIC DNA]</scope>
    <source>
        <strain evidence="1 2">DSM 44320</strain>
    </source>
</reference>
<evidence type="ECO:0000313" key="2">
    <source>
        <dbReference type="Proteomes" id="UP000579945"/>
    </source>
</evidence>
<comment type="caution">
    <text evidence="1">The sequence shown here is derived from an EMBL/GenBank/DDBJ whole genome shotgun (WGS) entry which is preliminary data.</text>
</comment>
<dbReference type="RefSeq" id="WP_183649676.1">
    <property type="nucleotide sequence ID" value="NZ_JACIBV010000001.1"/>
</dbReference>
<keyword evidence="2" id="KW-1185">Reference proteome</keyword>
<protein>
    <submittedName>
        <fullName evidence="1">Uncharacterized protein</fullName>
    </submittedName>
</protein>